<dbReference type="InterPro" id="IPR019715">
    <property type="entry name" value="Haemolysin_XhlA"/>
</dbReference>
<dbReference type="RefSeq" id="WP_246426956.1">
    <property type="nucleotide sequence ID" value="NZ_JACHXJ010000012.1"/>
</dbReference>
<name>A0A839TZ30_9BACL</name>
<organism evidence="2 3">
    <name type="scientific">Paenibacillus rhizosphaerae</name>
    <dbReference type="NCBI Taxonomy" id="297318"/>
    <lineage>
        <taxon>Bacteria</taxon>
        <taxon>Bacillati</taxon>
        <taxon>Bacillota</taxon>
        <taxon>Bacilli</taxon>
        <taxon>Bacillales</taxon>
        <taxon>Paenibacillaceae</taxon>
        <taxon>Paenibacillus</taxon>
    </lineage>
</organism>
<comment type="caution">
    <text evidence="2">The sequence shown here is derived from an EMBL/GenBank/DDBJ whole genome shotgun (WGS) entry which is preliminary data.</text>
</comment>
<sequence>MILIKGGNDVPEERVSELEETTKALVDIQIQLARIEKTLETVPTLTATLEATRDLAREAMQSAKSAHHRLDKIEDGQKWLWRTVSGSVITIVIGVIVAAIKFIG</sequence>
<protein>
    <recommendedName>
        <fullName evidence="4">Hemolysin XhlA</fullName>
    </recommendedName>
</protein>
<feature type="transmembrane region" description="Helical" evidence="1">
    <location>
        <begin position="79"/>
        <end position="103"/>
    </location>
</feature>
<accession>A0A839TZ30</accession>
<keyword evidence="1" id="KW-0472">Membrane</keyword>
<evidence type="ECO:0000256" key="1">
    <source>
        <dbReference type="SAM" id="Phobius"/>
    </source>
</evidence>
<keyword evidence="1" id="KW-1133">Transmembrane helix</keyword>
<dbReference type="EMBL" id="JACHXJ010000012">
    <property type="protein sequence ID" value="MBB3132135.1"/>
    <property type="molecule type" value="Genomic_DNA"/>
</dbReference>
<keyword evidence="1" id="KW-0812">Transmembrane</keyword>
<dbReference type="Proteomes" id="UP000517523">
    <property type="component" value="Unassembled WGS sequence"/>
</dbReference>
<evidence type="ECO:0000313" key="3">
    <source>
        <dbReference type="Proteomes" id="UP000517523"/>
    </source>
</evidence>
<reference evidence="2 3" key="1">
    <citation type="submission" date="2020-08" db="EMBL/GenBank/DDBJ databases">
        <title>Genomic Encyclopedia of Type Strains, Phase III (KMG-III): the genomes of soil and plant-associated and newly described type strains.</title>
        <authorList>
            <person name="Whitman W."/>
        </authorList>
    </citation>
    <scope>NUCLEOTIDE SEQUENCE [LARGE SCALE GENOMIC DNA]</scope>
    <source>
        <strain evidence="2 3">CECT 5831</strain>
    </source>
</reference>
<gene>
    <name evidence="2" type="ORF">FHS19_006862</name>
</gene>
<dbReference type="AlphaFoldDB" id="A0A839TZ30"/>
<evidence type="ECO:0000313" key="2">
    <source>
        <dbReference type="EMBL" id="MBB3132135.1"/>
    </source>
</evidence>
<proteinExistence type="predicted"/>
<evidence type="ECO:0008006" key="4">
    <source>
        <dbReference type="Google" id="ProtNLM"/>
    </source>
</evidence>
<dbReference type="Pfam" id="PF10779">
    <property type="entry name" value="XhlA"/>
    <property type="match status" value="1"/>
</dbReference>